<dbReference type="InterPro" id="IPR029064">
    <property type="entry name" value="Ribosomal_eL30-like_sf"/>
</dbReference>
<accession>A0A4R3Z0T2</accession>
<gene>
    <name evidence="2" type="ORF">EDD60_11356</name>
</gene>
<dbReference type="GeneID" id="98915698"/>
<keyword evidence="3" id="KW-1185">Reference proteome</keyword>
<evidence type="ECO:0000313" key="2">
    <source>
        <dbReference type="EMBL" id="TCV98462.1"/>
    </source>
</evidence>
<dbReference type="GO" id="GO:0005840">
    <property type="term" value="C:ribosome"/>
    <property type="evidence" value="ECO:0007669"/>
    <property type="project" value="UniProtKB-KW"/>
</dbReference>
<dbReference type="EMBL" id="SMCQ01000013">
    <property type="protein sequence ID" value="TCV98462.1"/>
    <property type="molecule type" value="Genomic_DNA"/>
</dbReference>
<evidence type="ECO:0000313" key="3">
    <source>
        <dbReference type="Proteomes" id="UP000295515"/>
    </source>
</evidence>
<dbReference type="Proteomes" id="UP000295515">
    <property type="component" value="Unassembled WGS sequence"/>
</dbReference>
<reference evidence="2 3" key="1">
    <citation type="submission" date="2019-03" db="EMBL/GenBank/DDBJ databases">
        <title>Genomic Encyclopedia of Type Strains, Phase IV (KMG-IV): sequencing the most valuable type-strain genomes for metagenomic binning, comparative biology and taxonomic classification.</title>
        <authorList>
            <person name="Goeker M."/>
        </authorList>
    </citation>
    <scope>NUCLEOTIDE SEQUENCE [LARGE SCALE GENOMIC DNA]</scope>
    <source>
        <strain evidence="2 3">DSM 29487</strain>
    </source>
</reference>
<dbReference type="RefSeq" id="WP_066443317.1">
    <property type="nucleotide sequence ID" value="NZ_CAUWFI010000001.1"/>
</dbReference>
<sequence>MLNKDVLSLLGLASRARLISTGDVLLKDIRNNRVYFVMIALDASENTKKKFKDKCSYYHIDYQVIGEVDDLSHAIGRDNRVVVGIKDKGFADKIKSKLGG</sequence>
<dbReference type="InterPro" id="IPR004038">
    <property type="entry name" value="Ribosomal_eL8/eL30/eS12/Gad45"/>
</dbReference>
<dbReference type="Gene3D" id="3.30.1330.30">
    <property type="match status" value="1"/>
</dbReference>
<protein>
    <submittedName>
        <fullName evidence="2">Ribosomal protein L7Ae-like RNA K-turn-binding protein</fullName>
    </submittedName>
</protein>
<proteinExistence type="predicted"/>
<dbReference type="AlphaFoldDB" id="A0A4R3Z0T2"/>
<dbReference type="Pfam" id="PF01248">
    <property type="entry name" value="Ribosomal_L7Ae"/>
    <property type="match status" value="1"/>
</dbReference>
<dbReference type="SUPFAM" id="SSF55315">
    <property type="entry name" value="L30e-like"/>
    <property type="match status" value="1"/>
</dbReference>
<evidence type="ECO:0000259" key="1">
    <source>
        <dbReference type="Pfam" id="PF01248"/>
    </source>
</evidence>
<name>A0A4R3Z0T2_9FIRM</name>
<feature type="domain" description="Ribosomal protein eL8/eL30/eS12/Gadd45" evidence="1">
    <location>
        <begin position="25"/>
        <end position="93"/>
    </location>
</feature>
<keyword evidence="2" id="KW-0689">Ribosomal protein</keyword>
<organism evidence="2 3">
    <name type="scientific">Longibaculum muris</name>
    <dbReference type="NCBI Taxonomy" id="1796628"/>
    <lineage>
        <taxon>Bacteria</taxon>
        <taxon>Bacillati</taxon>
        <taxon>Bacillota</taxon>
        <taxon>Erysipelotrichia</taxon>
        <taxon>Erysipelotrichales</taxon>
        <taxon>Coprobacillaceae</taxon>
        <taxon>Longibaculum</taxon>
    </lineage>
</organism>
<keyword evidence="2" id="KW-0687">Ribonucleoprotein</keyword>
<comment type="caution">
    <text evidence="2">The sequence shown here is derived from an EMBL/GenBank/DDBJ whole genome shotgun (WGS) entry which is preliminary data.</text>
</comment>